<keyword evidence="3" id="KW-1185">Reference proteome</keyword>
<dbReference type="SUPFAM" id="SSF55383">
    <property type="entry name" value="Copper amine oxidase, domain N"/>
    <property type="match status" value="1"/>
</dbReference>
<gene>
    <name evidence="2" type="ORF">PGLA_05845</name>
</gene>
<feature type="domain" description="Copper amine oxidase-like N-terminal" evidence="1">
    <location>
        <begin position="11"/>
        <end position="83"/>
    </location>
</feature>
<evidence type="ECO:0000313" key="2">
    <source>
        <dbReference type="EMBL" id="OAB44192.1"/>
    </source>
</evidence>
<dbReference type="InterPro" id="IPR012854">
    <property type="entry name" value="Cu_amine_oxidase-like_N"/>
</dbReference>
<protein>
    <recommendedName>
        <fullName evidence="1">Copper amine oxidase-like N-terminal domain-containing protein</fullName>
    </recommendedName>
</protein>
<dbReference type="AlphaFoldDB" id="A0A168M3Y5"/>
<sequence length="282" mass="31279">MKGGLSLKSKKWVVVTTAVCVLLGTSVIAFASNPIKLIINGDERYTETPPQIINGRVMVPLTAITEVFNKIVSYNANSMEVEIRDPKEKVISQMDNIEITGKESEDGIYEHLQLVTDQFSRKLDGYNVTNPTYAPEIMSVDLKGDGNKEIAVILTTGYGTGVYISELHLREGDSGIEIPVEDALIAMKKQFTGTVTSKGIDMKVNGHHTLLTNDKLNTEREHWFEEPVIGNIIYYNIENNILKASAAVQISPGEFIGELEIIYTYKNGIFQVGEAIFSQDEE</sequence>
<evidence type="ECO:0000259" key="1">
    <source>
        <dbReference type="Pfam" id="PF07833"/>
    </source>
</evidence>
<proteinExistence type="predicted"/>
<dbReference type="Gene3D" id="3.30.457.10">
    <property type="entry name" value="Copper amine oxidase-like, N-terminal domain"/>
    <property type="match status" value="1"/>
</dbReference>
<dbReference type="Pfam" id="PF07833">
    <property type="entry name" value="Cu_amine_oxidN1"/>
    <property type="match status" value="1"/>
</dbReference>
<name>A0A168M3Y5_9BACL</name>
<organism evidence="2 3">
    <name type="scientific">Paenibacillus glacialis</name>
    <dbReference type="NCBI Taxonomy" id="494026"/>
    <lineage>
        <taxon>Bacteria</taxon>
        <taxon>Bacillati</taxon>
        <taxon>Bacillota</taxon>
        <taxon>Bacilli</taxon>
        <taxon>Bacillales</taxon>
        <taxon>Paenibacillaceae</taxon>
        <taxon>Paenibacillus</taxon>
    </lineage>
</organism>
<reference evidence="2 3" key="1">
    <citation type="submission" date="2016-03" db="EMBL/GenBank/DDBJ databases">
        <title>Draft genome sequence of Paenibacillus glacialis DSM 22343.</title>
        <authorList>
            <person name="Shin S.-K."/>
            <person name="Yi H."/>
        </authorList>
    </citation>
    <scope>NUCLEOTIDE SEQUENCE [LARGE SCALE GENOMIC DNA]</scope>
    <source>
        <strain evidence="2 3">DSM 22343</strain>
    </source>
</reference>
<evidence type="ECO:0000313" key="3">
    <source>
        <dbReference type="Proteomes" id="UP000076967"/>
    </source>
</evidence>
<dbReference type="InterPro" id="IPR036582">
    <property type="entry name" value="Mao_N_sf"/>
</dbReference>
<accession>A0A168M3Y5</accession>
<dbReference type="EMBL" id="LVJH01000007">
    <property type="protein sequence ID" value="OAB44192.1"/>
    <property type="molecule type" value="Genomic_DNA"/>
</dbReference>
<dbReference type="OrthoDB" id="2696313at2"/>
<comment type="caution">
    <text evidence="2">The sequence shown here is derived from an EMBL/GenBank/DDBJ whole genome shotgun (WGS) entry which is preliminary data.</text>
</comment>
<dbReference type="Proteomes" id="UP000076967">
    <property type="component" value="Unassembled WGS sequence"/>
</dbReference>